<evidence type="ECO:0000256" key="4">
    <source>
        <dbReference type="ARBA" id="ARBA00022692"/>
    </source>
</evidence>
<keyword evidence="6" id="KW-0915">Sodium</keyword>
<organism evidence="13 14">
    <name type="scientific">Succinatimonas hippei (strain DSM 22608 / JCM 16073 / KCTC 15190 / YIT 12066)</name>
    <dbReference type="NCBI Taxonomy" id="762983"/>
    <lineage>
        <taxon>Bacteria</taxon>
        <taxon>Pseudomonadati</taxon>
        <taxon>Pseudomonadota</taxon>
        <taxon>Gammaproteobacteria</taxon>
        <taxon>Aeromonadales</taxon>
        <taxon>Succinivibrionaceae</taxon>
        <taxon>Succinatimonas</taxon>
    </lineage>
</organism>
<evidence type="ECO:0000256" key="9">
    <source>
        <dbReference type="ARBA" id="ARBA00023303"/>
    </source>
</evidence>
<comment type="catalytic activity">
    <reaction evidence="11">
        <text>fluoride(in) = fluoride(out)</text>
        <dbReference type="Rhea" id="RHEA:76159"/>
        <dbReference type="ChEBI" id="CHEBI:17051"/>
    </reaction>
    <physiologicalReaction direction="left-to-right" evidence="11">
        <dbReference type="Rhea" id="RHEA:76160"/>
    </physiologicalReaction>
</comment>
<dbReference type="AlphaFoldDB" id="E8LIF8"/>
<dbReference type="GO" id="GO:0062054">
    <property type="term" value="F:fluoride channel activity"/>
    <property type="evidence" value="ECO:0007669"/>
    <property type="project" value="UniProtKB-UniRule"/>
</dbReference>
<keyword evidence="5 12" id="KW-1133">Transmembrane helix</keyword>
<proteinExistence type="inferred from homology"/>
<evidence type="ECO:0000256" key="7">
    <source>
        <dbReference type="ARBA" id="ARBA00023065"/>
    </source>
</evidence>
<gene>
    <name evidence="12" type="primary">fluC</name>
    <name evidence="12" type="synonym">crcB</name>
    <name evidence="13" type="ORF">HMPREF9444_00470</name>
</gene>
<evidence type="ECO:0000256" key="3">
    <source>
        <dbReference type="ARBA" id="ARBA00022519"/>
    </source>
</evidence>
<evidence type="ECO:0000256" key="6">
    <source>
        <dbReference type="ARBA" id="ARBA00023053"/>
    </source>
</evidence>
<keyword evidence="12" id="KW-0813">Transport</keyword>
<reference evidence="13 14" key="1">
    <citation type="submission" date="2011-01" db="EMBL/GenBank/DDBJ databases">
        <authorList>
            <person name="Weinstock G."/>
            <person name="Sodergren E."/>
            <person name="Clifton S."/>
            <person name="Fulton L."/>
            <person name="Fulton B."/>
            <person name="Courtney L."/>
            <person name="Fronick C."/>
            <person name="Harrison M."/>
            <person name="Strong C."/>
            <person name="Farmer C."/>
            <person name="Delahaunty K."/>
            <person name="Markovic C."/>
            <person name="Hall O."/>
            <person name="Minx P."/>
            <person name="Tomlinson C."/>
            <person name="Mitreva M."/>
            <person name="Hou S."/>
            <person name="Chen J."/>
            <person name="Wollam A."/>
            <person name="Pepin K.H."/>
            <person name="Johnson M."/>
            <person name="Bhonagiri V."/>
            <person name="Zhang X."/>
            <person name="Suruliraj S."/>
            <person name="Warren W."/>
            <person name="Chinwalla A."/>
            <person name="Mardis E.R."/>
            <person name="Wilson R.K."/>
        </authorList>
    </citation>
    <scope>NUCLEOTIDE SEQUENCE [LARGE SCALE GENOMIC DNA]</scope>
    <source>
        <strain evidence="14">DSM 22608 / JCM 16073 / KCTC 15190 / YIT 12066</strain>
    </source>
</reference>
<comment type="caution">
    <text evidence="12">Lacks conserved residue(s) required for the propagation of feature annotation.</text>
</comment>
<evidence type="ECO:0000256" key="10">
    <source>
        <dbReference type="ARBA" id="ARBA00035120"/>
    </source>
</evidence>
<feature type="transmembrane region" description="Helical" evidence="12">
    <location>
        <begin position="34"/>
        <end position="51"/>
    </location>
</feature>
<feature type="transmembrane region" description="Helical" evidence="12">
    <location>
        <begin position="63"/>
        <end position="85"/>
    </location>
</feature>
<evidence type="ECO:0000256" key="2">
    <source>
        <dbReference type="ARBA" id="ARBA00022475"/>
    </source>
</evidence>
<evidence type="ECO:0000313" key="13">
    <source>
        <dbReference type="EMBL" id="EFY07685.1"/>
    </source>
</evidence>
<dbReference type="PANTHER" id="PTHR28259">
    <property type="entry name" value="FLUORIDE EXPORT PROTEIN 1-RELATED"/>
    <property type="match status" value="1"/>
</dbReference>
<evidence type="ECO:0000256" key="12">
    <source>
        <dbReference type="HAMAP-Rule" id="MF_00454"/>
    </source>
</evidence>
<dbReference type="OrthoDB" id="9806299at2"/>
<evidence type="ECO:0000256" key="11">
    <source>
        <dbReference type="ARBA" id="ARBA00035585"/>
    </source>
</evidence>
<dbReference type="Pfam" id="PF02537">
    <property type="entry name" value="CRCB"/>
    <property type="match status" value="1"/>
</dbReference>
<keyword evidence="9 12" id="KW-0407">Ion channel</keyword>
<dbReference type="eggNOG" id="COG0239">
    <property type="taxonomic scope" value="Bacteria"/>
</dbReference>
<dbReference type="InterPro" id="IPR003691">
    <property type="entry name" value="FluC"/>
</dbReference>
<keyword evidence="4 12" id="KW-0812">Transmembrane</keyword>
<keyword evidence="2 12" id="KW-1003">Cell membrane</keyword>
<protein>
    <recommendedName>
        <fullName evidence="12">Fluoride-specific ion channel FluC</fullName>
    </recommendedName>
</protein>
<evidence type="ECO:0000256" key="1">
    <source>
        <dbReference type="ARBA" id="ARBA00004651"/>
    </source>
</evidence>
<dbReference type="RefSeq" id="WP_009142691.1">
    <property type="nucleotide sequence ID" value="NZ_GL830960.1"/>
</dbReference>
<evidence type="ECO:0000256" key="5">
    <source>
        <dbReference type="ARBA" id="ARBA00022989"/>
    </source>
</evidence>
<sequence length="119" mass="12526">MPTLIAAIFVTGGLGALARLSCQILGKKITLDFPIGTVAANILAAFCIGIVMPLEMPFELKAVIASGFIGSLGTLSSICSDMFLLIKDREFLRALLYVVCTVCLGYLAFTLGKTCGGLF</sequence>
<keyword evidence="14" id="KW-1185">Reference proteome</keyword>
<comment type="caution">
    <text evidence="13">The sequence shown here is derived from an EMBL/GenBank/DDBJ whole genome shotgun (WGS) entry which is preliminary data.</text>
</comment>
<dbReference type="STRING" id="762983.HMPREF9444_00470"/>
<evidence type="ECO:0000313" key="14">
    <source>
        <dbReference type="Proteomes" id="UP000018458"/>
    </source>
</evidence>
<keyword evidence="8 12" id="KW-0472">Membrane</keyword>
<comment type="subcellular location">
    <subcellularLocation>
        <location evidence="1 12">Cell membrane</location>
        <topology evidence="1 12">Multi-pass membrane protein</topology>
    </subcellularLocation>
</comment>
<dbReference type="HOGENOM" id="CLU_114342_2_2_6"/>
<comment type="similarity">
    <text evidence="10 12">Belongs to the fluoride channel Fluc/FEX (TC 1.A.43) family.</text>
</comment>
<keyword evidence="7 12" id="KW-0406">Ion transport</keyword>
<dbReference type="EMBL" id="AEVO01000022">
    <property type="protein sequence ID" value="EFY07685.1"/>
    <property type="molecule type" value="Genomic_DNA"/>
</dbReference>
<dbReference type="Proteomes" id="UP000018458">
    <property type="component" value="Unassembled WGS sequence"/>
</dbReference>
<name>E8LIF8_SUCHY</name>
<feature type="transmembrane region" description="Helical" evidence="12">
    <location>
        <begin position="91"/>
        <end position="109"/>
    </location>
</feature>
<comment type="function">
    <text evidence="12">Fluoride-specific ion channel. Important for reducing fluoride concentration in the cell, thus reducing its toxicity.</text>
</comment>
<dbReference type="PANTHER" id="PTHR28259:SF1">
    <property type="entry name" value="FLUORIDE EXPORT PROTEIN 1-RELATED"/>
    <property type="match status" value="1"/>
</dbReference>
<evidence type="ECO:0000256" key="8">
    <source>
        <dbReference type="ARBA" id="ARBA00023136"/>
    </source>
</evidence>
<dbReference type="HAMAP" id="MF_00454">
    <property type="entry name" value="FluC"/>
    <property type="match status" value="1"/>
</dbReference>
<keyword evidence="3" id="KW-0997">Cell inner membrane</keyword>
<dbReference type="GO" id="GO:0140114">
    <property type="term" value="P:cellular detoxification of fluoride"/>
    <property type="evidence" value="ECO:0007669"/>
    <property type="project" value="UniProtKB-UniRule"/>
</dbReference>
<dbReference type="GO" id="GO:0005886">
    <property type="term" value="C:plasma membrane"/>
    <property type="evidence" value="ECO:0007669"/>
    <property type="project" value="UniProtKB-SubCell"/>
</dbReference>
<accession>E8LIF8</accession>